<evidence type="ECO:0000313" key="3">
    <source>
        <dbReference type="Proteomes" id="UP000317365"/>
    </source>
</evidence>
<name>A0A515EUN6_9BURK</name>
<dbReference type="AlphaFoldDB" id="A0A515EUN6"/>
<dbReference type="RefSeq" id="WP_142813722.1">
    <property type="nucleotide sequence ID" value="NZ_CP036282.1"/>
</dbReference>
<keyword evidence="1" id="KW-0472">Membrane</keyword>
<evidence type="ECO:0000313" key="2">
    <source>
        <dbReference type="EMBL" id="QDL56283.1"/>
    </source>
</evidence>
<evidence type="ECO:0008006" key="4">
    <source>
        <dbReference type="Google" id="ProtNLM"/>
    </source>
</evidence>
<organism evidence="2 3">
    <name type="scientific">Rhodoferax aquaticus</name>
    <dbReference type="NCBI Taxonomy" id="2527691"/>
    <lineage>
        <taxon>Bacteria</taxon>
        <taxon>Pseudomonadati</taxon>
        <taxon>Pseudomonadota</taxon>
        <taxon>Betaproteobacteria</taxon>
        <taxon>Burkholderiales</taxon>
        <taxon>Comamonadaceae</taxon>
        <taxon>Rhodoferax</taxon>
    </lineage>
</organism>
<reference evidence="3" key="2">
    <citation type="journal article" date="2020" name="Int. J. Syst. Evol. Microbiol.">
        <title>Genomic insights into a novel species Rhodoferax aquaticus sp. nov., isolated from freshwater.</title>
        <authorList>
            <person name="Li T."/>
            <person name="Zhuo Y."/>
            <person name="Jin C.Z."/>
            <person name="Wu X."/>
            <person name="Ko S.R."/>
            <person name="Jin F.J."/>
            <person name="Ahn C.Y."/>
            <person name="Oh H.M."/>
            <person name="Lee H.G."/>
            <person name="Jin L."/>
        </authorList>
    </citation>
    <scope>NUCLEOTIDE SEQUENCE [LARGE SCALE GENOMIC DNA]</scope>
    <source>
        <strain evidence="3">Gr-4</strain>
    </source>
</reference>
<reference evidence="3" key="1">
    <citation type="submission" date="2019-02" db="EMBL/GenBank/DDBJ databases">
        <title>Complete genome sequence of Rhodoferax sp. Gr-4.</title>
        <authorList>
            <person name="Jin L."/>
        </authorList>
    </citation>
    <scope>NUCLEOTIDE SEQUENCE [LARGE SCALE GENOMIC DNA]</scope>
    <source>
        <strain evidence="3">Gr-4</strain>
    </source>
</reference>
<dbReference type="KEGG" id="rhg:EXZ61_20160"/>
<evidence type="ECO:0000256" key="1">
    <source>
        <dbReference type="SAM" id="Phobius"/>
    </source>
</evidence>
<accession>A0A515EUN6</accession>
<gene>
    <name evidence="2" type="ORF">EXZ61_20160</name>
</gene>
<keyword evidence="3" id="KW-1185">Reference proteome</keyword>
<keyword evidence="1" id="KW-1133">Transmembrane helix</keyword>
<proteinExistence type="predicted"/>
<feature type="transmembrane region" description="Helical" evidence="1">
    <location>
        <begin position="42"/>
        <end position="68"/>
    </location>
</feature>
<feature type="transmembrane region" description="Helical" evidence="1">
    <location>
        <begin position="74"/>
        <end position="95"/>
    </location>
</feature>
<protein>
    <recommendedName>
        <fullName evidence="4">Phage holin family protein</fullName>
    </recommendedName>
</protein>
<dbReference type="Proteomes" id="UP000317365">
    <property type="component" value="Chromosome"/>
</dbReference>
<sequence>MPQALLQILLTKPELLEGHAQAYAALIALQSRRAAQALGRGALCYAIAVGAGFTSVVLAGTAAMLWILAANVSALQTSCLISIPMLPLVLALGAWRAACQADAYAPLQQMWHQVQQDLAMLRETPVP</sequence>
<keyword evidence="1" id="KW-0812">Transmembrane</keyword>
<dbReference type="EMBL" id="CP036282">
    <property type="protein sequence ID" value="QDL56283.1"/>
    <property type="molecule type" value="Genomic_DNA"/>
</dbReference>